<evidence type="ECO:0000259" key="2">
    <source>
        <dbReference type="SMART" id="SM00893"/>
    </source>
</evidence>
<dbReference type="CDD" id="cd01714">
    <property type="entry name" value="ETF_beta"/>
    <property type="match status" value="1"/>
</dbReference>
<name>A0A7V5U391_9BACT</name>
<dbReference type="Gene3D" id="3.40.50.620">
    <property type="entry name" value="HUPs"/>
    <property type="match status" value="1"/>
</dbReference>
<feature type="domain" description="Electron transfer flavoprotein alpha/beta-subunit N-terminal" evidence="2">
    <location>
        <begin position="22"/>
        <end position="212"/>
    </location>
</feature>
<evidence type="ECO:0000256" key="1">
    <source>
        <dbReference type="ARBA" id="ARBA00022982"/>
    </source>
</evidence>
<dbReference type="EMBL" id="DROK01000263">
    <property type="protein sequence ID" value="HHI97950.1"/>
    <property type="molecule type" value="Genomic_DNA"/>
</dbReference>
<keyword evidence="1" id="KW-0249">Electron transport</keyword>
<proteinExistence type="predicted"/>
<accession>A0A7V5U391</accession>
<organism evidence="3">
    <name type="scientific">Thermodesulfatator atlanticus</name>
    <dbReference type="NCBI Taxonomy" id="501497"/>
    <lineage>
        <taxon>Bacteria</taxon>
        <taxon>Pseudomonadati</taxon>
        <taxon>Thermodesulfobacteriota</taxon>
        <taxon>Thermodesulfobacteria</taxon>
        <taxon>Thermodesulfobacteriales</taxon>
        <taxon>Thermodesulfatatoraceae</taxon>
        <taxon>Thermodesulfatator</taxon>
    </lineage>
</organism>
<dbReference type="Proteomes" id="UP000886101">
    <property type="component" value="Unassembled WGS sequence"/>
</dbReference>
<dbReference type="PANTHER" id="PTHR21294:SF17">
    <property type="entry name" value="PROTEIN FIXA"/>
    <property type="match status" value="1"/>
</dbReference>
<dbReference type="InterPro" id="IPR014729">
    <property type="entry name" value="Rossmann-like_a/b/a_fold"/>
</dbReference>
<dbReference type="InterPro" id="IPR012255">
    <property type="entry name" value="ETF_b"/>
</dbReference>
<protein>
    <submittedName>
        <fullName evidence="3">Electron transfer flavoprotein subunit beta/FixA family protein</fullName>
    </submittedName>
</protein>
<evidence type="ECO:0000313" key="3">
    <source>
        <dbReference type="EMBL" id="HHI97950.1"/>
    </source>
</evidence>
<dbReference type="AlphaFoldDB" id="A0A7V5U391"/>
<dbReference type="InterPro" id="IPR014730">
    <property type="entry name" value="ETF_a/b_N"/>
</dbReference>
<comment type="caution">
    <text evidence="3">The sequence shown here is derived from an EMBL/GenBank/DDBJ whole genome shotgun (WGS) entry which is preliminary data.</text>
</comment>
<dbReference type="Pfam" id="PF01012">
    <property type="entry name" value="ETF"/>
    <property type="match status" value="1"/>
</dbReference>
<dbReference type="PIRSF" id="PIRSF000090">
    <property type="entry name" value="Beta-ETF"/>
    <property type="match status" value="1"/>
</dbReference>
<reference evidence="3" key="1">
    <citation type="journal article" date="2020" name="mSystems">
        <title>Genome- and Community-Level Interaction Insights into Carbon Utilization and Element Cycling Functions of Hydrothermarchaeota in Hydrothermal Sediment.</title>
        <authorList>
            <person name="Zhou Z."/>
            <person name="Liu Y."/>
            <person name="Xu W."/>
            <person name="Pan J."/>
            <person name="Luo Z.H."/>
            <person name="Li M."/>
        </authorList>
    </citation>
    <scope>NUCLEOTIDE SEQUENCE [LARGE SCALE GENOMIC DNA]</scope>
    <source>
        <strain evidence="3">HyVt-533</strain>
    </source>
</reference>
<dbReference type="SMART" id="SM00893">
    <property type="entry name" value="ETF"/>
    <property type="match status" value="1"/>
</dbReference>
<keyword evidence="1" id="KW-0813">Transport</keyword>
<dbReference type="GO" id="GO:0009055">
    <property type="term" value="F:electron transfer activity"/>
    <property type="evidence" value="ECO:0007669"/>
    <property type="project" value="InterPro"/>
</dbReference>
<dbReference type="SUPFAM" id="SSF52402">
    <property type="entry name" value="Adenine nucleotide alpha hydrolases-like"/>
    <property type="match status" value="1"/>
</dbReference>
<dbReference type="InterPro" id="IPR033948">
    <property type="entry name" value="ETF_beta_N"/>
</dbReference>
<dbReference type="PANTHER" id="PTHR21294">
    <property type="entry name" value="ELECTRON TRANSFER FLAVOPROTEIN BETA-SUBUNIT"/>
    <property type="match status" value="1"/>
</dbReference>
<sequence length="260" mass="28220">MHIMACLKPVPEPDTVKVDPETHTLKRESAKLILNPADRFALEAAVRLKENTRGKVTAVMMGPPNAAPLLKEAFACGADEVFLLSDRAFAGADTLATSYVLAKAAERLGPFDLIVCGKVSLDGETAQVGPELAAWLSWPSVIWVKEITYKDGQLVLTRLTDEGEEVVSLTLPGVITIEPESNEPRPPSLKRLLSLAEKEVPTLTAEDLAAEPERLGLSGSPTRVLDVFTPTYEGKKEYLSGPPEEVVEQLVKILKERGLI</sequence>
<gene>
    <name evidence="3" type="ORF">ENJ96_08895</name>
</gene>